<organism evidence="2 3">
    <name type="scientific">Auricularia subglabra (strain TFB-10046 / SS5)</name>
    <name type="common">White-rot fungus</name>
    <name type="synonym">Auricularia delicata (strain TFB10046)</name>
    <dbReference type="NCBI Taxonomy" id="717982"/>
    <lineage>
        <taxon>Eukaryota</taxon>
        <taxon>Fungi</taxon>
        <taxon>Dikarya</taxon>
        <taxon>Basidiomycota</taxon>
        <taxon>Agaricomycotina</taxon>
        <taxon>Agaricomycetes</taxon>
        <taxon>Auriculariales</taxon>
        <taxon>Auriculariaceae</taxon>
        <taxon>Auricularia</taxon>
    </lineage>
</organism>
<feature type="region of interest" description="Disordered" evidence="1">
    <location>
        <begin position="1"/>
        <end position="66"/>
    </location>
</feature>
<accession>J0WJJ7</accession>
<gene>
    <name evidence="2" type="ORF">AURDEDRAFT_178503</name>
</gene>
<dbReference type="KEGG" id="adl:AURDEDRAFT_178503"/>
<feature type="compositionally biased region" description="Low complexity" evidence="1">
    <location>
        <begin position="50"/>
        <end position="65"/>
    </location>
</feature>
<reference evidence="3" key="1">
    <citation type="journal article" date="2012" name="Science">
        <title>The Paleozoic origin of enzymatic lignin decomposition reconstructed from 31 fungal genomes.</title>
        <authorList>
            <person name="Floudas D."/>
            <person name="Binder M."/>
            <person name="Riley R."/>
            <person name="Barry K."/>
            <person name="Blanchette R.A."/>
            <person name="Henrissat B."/>
            <person name="Martinez A.T."/>
            <person name="Otillar R."/>
            <person name="Spatafora J.W."/>
            <person name="Yadav J.S."/>
            <person name="Aerts A."/>
            <person name="Benoit I."/>
            <person name="Boyd A."/>
            <person name="Carlson A."/>
            <person name="Copeland A."/>
            <person name="Coutinho P.M."/>
            <person name="de Vries R.P."/>
            <person name="Ferreira P."/>
            <person name="Findley K."/>
            <person name="Foster B."/>
            <person name="Gaskell J."/>
            <person name="Glotzer D."/>
            <person name="Gorecki P."/>
            <person name="Heitman J."/>
            <person name="Hesse C."/>
            <person name="Hori C."/>
            <person name="Igarashi K."/>
            <person name="Jurgens J.A."/>
            <person name="Kallen N."/>
            <person name="Kersten P."/>
            <person name="Kohler A."/>
            <person name="Kuees U."/>
            <person name="Kumar T.K.A."/>
            <person name="Kuo A."/>
            <person name="LaButti K."/>
            <person name="Larrondo L.F."/>
            <person name="Lindquist E."/>
            <person name="Ling A."/>
            <person name="Lombard V."/>
            <person name="Lucas S."/>
            <person name="Lundell T."/>
            <person name="Martin R."/>
            <person name="McLaughlin D.J."/>
            <person name="Morgenstern I."/>
            <person name="Morin E."/>
            <person name="Murat C."/>
            <person name="Nagy L.G."/>
            <person name="Nolan M."/>
            <person name="Ohm R.A."/>
            <person name="Patyshakuliyeva A."/>
            <person name="Rokas A."/>
            <person name="Ruiz-Duenas F.J."/>
            <person name="Sabat G."/>
            <person name="Salamov A."/>
            <person name="Samejima M."/>
            <person name="Schmutz J."/>
            <person name="Slot J.C."/>
            <person name="St John F."/>
            <person name="Stenlid J."/>
            <person name="Sun H."/>
            <person name="Sun S."/>
            <person name="Syed K."/>
            <person name="Tsang A."/>
            <person name="Wiebenga A."/>
            <person name="Young D."/>
            <person name="Pisabarro A."/>
            <person name="Eastwood D.C."/>
            <person name="Martin F."/>
            <person name="Cullen D."/>
            <person name="Grigoriev I.V."/>
            <person name="Hibbett D.S."/>
        </authorList>
    </citation>
    <scope>NUCLEOTIDE SEQUENCE [LARGE SCALE GENOMIC DNA]</scope>
    <source>
        <strain evidence="3">TFB10046</strain>
    </source>
</reference>
<feature type="region of interest" description="Disordered" evidence="1">
    <location>
        <begin position="99"/>
        <end position="167"/>
    </location>
</feature>
<feature type="compositionally biased region" description="Low complexity" evidence="1">
    <location>
        <begin position="24"/>
        <end position="37"/>
    </location>
</feature>
<dbReference type="Proteomes" id="UP000006514">
    <property type="component" value="Unassembled WGS sequence"/>
</dbReference>
<evidence type="ECO:0000313" key="2">
    <source>
        <dbReference type="EMBL" id="EJD32428.1"/>
    </source>
</evidence>
<dbReference type="AlphaFoldDB" id="J0WJJ7"/>
<dbReference type="InParanoid" id="J0WJJ7"/>
<name>J0WJJ7_AURST</name>
<dbReference type="EMBL" id="JH688985">
    <property type="protein sequence ID" value="EJD32428.1"/>
    <property type="molecule type" value="Genomic_DNA"/>
</dbReference>
<feature type="compositionally biased region" description="Pro residues" evidence="1">
    <location>
        <begin position="38"/>
        <end position="49"/>
    </location>
</feature>
<evidence type="ECO:0000313" key="3">
    <source>
        <dbReference type="Proteomes" id="UP000006514"/>
    </source>
</evidence>
<keyword evidence="3" id="KW-1185">Reference proteome</keyword>
<sequence>MPSADNTCPMLSARMESVDDDLLPRISTRRTPTTARPPTTPPARSPSPSTPATSSTTLKPAPSLPRASTSPYVAFLSHCASVVLTATQLRQLLHKLAVAHREHMKKQPKPPKSTTPDPRKRPPPEPTVSNIGGVVRGNVRRAPLAAQPYQRSARPPARKPKRAEVLDDVPAPIAASIRAAKDDTKDDVLSPASIAASVDDLCTLFSSTSLTCAAPAAEDAPCDPAPAGAHRGAYLPTHVALGPSTPPAAAAGTCAARAKPVPARINPLDRSGRHHGRAAHL</sequence>
<proteinExistence type="predicted"/>
<protein>
    <submittedName>
        <fullName evidence="2">Uncharacterized protein</fullName>
    </submittedName>
</protein>
<evidence type="ECO:0000256" key="1">
    <source>
        <dbReference type="SAM" id="MobiDB-lite"/>
    </source>
</evidence>